<reference evidence="1 2" key="1">
    <citation type="journal article" date="2004" name="Appl. Environ. Microbiol.">
        <title>Mineralization of individual congeners of linear alkylbenzenesulfonate by defined pairs of heterotrophic bacteria.</title>
        <authorList>
            <person name="Schleheck D."/>
            <person name="Knepper T.P."/>
            <person name="Fischer K."/>
            <person name="Cook A.M."/>
        </authorList>
    </citation>
    <scope>NUCLEOTIDE SEQUENCE [LARGE SCALE GENOMIC DNA]</scope>
    <source>
        <strain evidence="2">DSM 14576 / KF-1</strain>
    </source>
</reference>
<organism evidence="1 2">
    <name type="scientific">Comamonas testosteroni (strain DSM 14576 / KF-1)</name>
    <name type="common">Pseudomonas testosteroni</name>
    <dbReference type="NCBI Taxonomy" id="399795"/>
    <lineage>
        <taxon>Bacteria</taxon>
        <taxon>Pseudomonadati</taxon>
        <taxon>Pseudomonadota</taxon>
        <taxon>Betaproteobacteria</taxon>
        <taxon>Burkholderiales</taxon>
        <taxon>Comamonadaceae</taxon>
        <taxon>Comamonas</taxon>
    </lineage>
</organism>
<sequence>MSKTQISTLVTIAPRGMSFHGHSLRRDLLGSPCRPEQDVCNCAECTPPGQQDQSARLAASAEVGQVEGTNSLELFQRWLETAAREAHFAYENPPADLSGQDLRLHLEGCEIALLDCRAATQLLIAFKLEQCS</sequence>
<gene>
    <name evidence="1" type="ORF">CtesDRAFT_PD4241</name>
</gene>
<dbReference type="Proteomes" id="UP000003039">
    <property type="component" value="Unassembled WGS sequence"/>
</dbReference>
<dbReference type="RefSeq" id="WP_003058421.1">
    <property type="nucleotide sequence ID" value="NZ_AAUJ02000001.1"/>
</dbReference>
<name>B7WU22_COMTK</name>
<comment type="caution">
    <text evidence="1">The sequence shown here is derived from an EMBL/GenBank/DDBJ whole genome shotgun (WGS) entry which is preliminary data.</text>
</comment>
<evidence type="ECO:0000313" key="1">
    <source>
        <dbReference type="EMBL" id="EED69293.1"/>
    </source>
</evidence>
<proteinExistence type="predicted"/>
<protein>
    <submittedName>
        <fullName evidence="1">Uncharacterized protein</fullName>
    </submittedName>
</protein>
<dbReference type="EMBL" id="AAUJ02000001">
    <property type="protein sequence ID" value="EED69293.1"/>
    <property type="molecule type" value="Genomic_DNA"/>
</dbReference>
<accession>B7WU22</accession>
<evidence type="ECO:0000313" key="2">
    <source>
        <dbReference type="Proteomes" id="UP000003039"/>
    </source>
</evidence>
<dbReference type="AlphaFoldDB" id="B7WU22"/>